<dbReference type="RefSeq" id="WP_243744134.1">
    <property type="nucleotide sequence ID" value="NZ_SNYI01000001.1"/>
</dbReference>
<organism evidence="1 2">
    <name type="scientific">Zeaxanthinibacter enoshimensis</name>
    <dbReference type="NCBI Taxonomy" id="392009"/>
    <lineage>
        <taxon>Bacteria</taxon>
        <taxon>Pseudomonadati</taxon>
        <taxon>Bacteroidota</taxon>
        <taxon>Flavobacteriia</taxon>
        <taxon>Flavobacteriales</taxon>
        <taxon>Flavobacteriaceae</taxon>
        <taxon>Zeaxanthinibacter</taxon>
    </lineage>
</organism>
<comment type="caution">
    <text evidence="1">The sequence shown here is derived from an EMBL/GenBank/DDBJ whole genome shotgun (WGS) entry which is preliminary data.</text>
</comment>
<dbReference type="AlphaFoldDB" id="A0A4R6TS03"/>
<dbReference type="PROSITE" id="PS51257">
    <property type="entry name" value="PROKAR_LIPOPROTEIN"/>
    <property type="match status" value="1"/>
</dbReference>
<protein>
    <submittedName>
        <fullName evidence="1">Uncharacterized protein YciI</fullName>
    </submittedName>
</protein>
<evidence type="ECO:0000313" key="2">
    <source>
        <dbReference type="Proteomes" id="UP000295468"/>
    </source>
</evidence>
<accession>A0A4R6TS03</accession>
<dbReference type="Proteomes" id="UP000295468">
    <property type="component" value="Unassembled WGS sequence"/>
</dbReference>
<reference evidence="1 2" key="1">
    <citation type="submission" date="2019-03" db="EMBL/GenBank/DDBJ databases">
        <title>Genomic Encyclopedia of Archaeal and Bacterial Type Strains, Phase II (KMG-II): from individual species to whole genera.</title>
        <authorList>
            <person name="Goeker M."/>
        </authorList>
    </citation>
    <scope>NUCLEOTIDE SEQUENCE [LARGE SCALE GENOMIC DNA]</scope>
    <source>
        <strain evidence="1 2">DSM 18435</strain>
    </source>
</reference>
<dbReference type="InterPro" id="IPR011008">
    <property type="entry name" value="Dimeric_a/b-barrel"/>
</dbReference>
<proteinExistence type="predicted"/>
<sequence length="165" mass="18583">MDFIKNLLRFSCCLFVLAGCGDNEKTERANGSETTKPSVSKLKDSLTRLGYQTFDYIEEGTNDTILMQQYFLVLLKRGPKRSENKQEADSLQSLHLQHMSRMYEEGYADLMGPFGDDGEIRGIIIYNTPNLQIADSLANLDPLIRSGGLVAEIHPWWAGKGYGLR</sequence>
<keyword evidence="2" id="KW-1185">Reference proteome</keyword>
<gene>
    <name evidence="1" type="ORF">CLV82_0771</name>
</gene>
<dbReference type="SUPFAM" id="SSF54909">
    <property type="entry name" value="Dimeric alpha+beta barrel"/>
    <property type="match status" value="1"/>
</dbReference>
<dbReference type="EMBL" id="SNYI01000001">
    <property type="protein sequence ID" value="TDQ32933.1"/>
    <property type="molecule type" value="Genomic_DNA"/>
</dbReference>
<name>A0A4R6TS03_9FLAO</name>
<evidence type="ECO:0000313" key="1">
    <source>
        <dbReference type="EMBL" id="TDQ32933.1"/>
    </source>
</evidence>